<dbReference type="Gene3D" id="3.40.970.10">
    <property type="entry name" value="Ribonuclease H1, N-terminal domain"/>
    <property type="match status" value="1"/>
</dbReference>
<evidence type="ECO:0000256" key="1">
    <source>
        <dbReference type="SAM" id="MobiDB-lite"/>
    </source>
</evidence>
<dbReference type="InterPro" id="IPR009027">
    <property type="entry name" value="Ribosomal_bL9/RNase_H1_N"/>
</dbReference>
<proteinExistence type="predicted"/>
<evidence type="ECO:0000313" key="3">
    <source>
        <dbReference type="EMBL" id="RDB20086.1"/>
    </source>
</evidence>
<dbReference type="EMBL" id="LUEZ02000071">
    <property type="protein sequence ID" value="RDB20086.1"/>
    <property type="molecule type" value="Genomic_DNA"/>
</dbReference>
<reference evidence="3" key="1">
    <citation type="submission" date="2018-04" db="EMBL/GenBank/DDBJ databases">
        <title>Whole genome sequencing of Hypsizygus marmoreus.</title>
        <authorList>
            <person name="Choi I.-G."/>
            <person name="Min B."/>
            <person name="Kim J.-G."/>
            <person name="Kim S."/>
            <person name="Oh Y.-L."/>
            <person name="Kong W.-S."/>
            <person name="Park H."/>
            <person name="Jeong J."/>
            <person name="Song E.-S."/>
        </authorList>
    </citation>
    <scope>NUCLEOTIDE SEQUENCE [LARGE SCALE GENOMIC DNA]</scope>
    <source>
        <strain evidence="3">51987-8</strain>
    </source>
</reference>
<gene>
    <name evidence="3" type="ORF">Hypma_012875</name>
</gene>
<dbReference type="AlphaFoldDB" id="A0A369JMT2"/>
<sequence>MHLSKEHVAAGPCFSSPAKARTPPRTSVKRDDDEDAAEALAALAGISLNDAFSQAKEECLWGEPAPSQPSRKRAKDKEGYVVFYGRKTGVFQTWAAADAQVSGFNGARFQGYWQLEDAIQAWNHACANDLVGPLSLLQTPPASPSPAHRGSSLASLSAKKRMSNEECFWLVVRGDHPGVYDGETAARAAVGAHTRPAVYKSTEGQAAVAILFTRKYMGSEVRCH</sequence>
<dbReference type="InParanoid" id="A0A369JMT2"/>
<dbReference type="SUPFAM" id="SSF55658">
    <property type="entry name" value="L9 N-domain-like"/>
    <property type="match status" value="1"/>
</dbReference>
<organism evidence="3 4">
    <name type="scientific">Hypsizygus marmoreus</name>
    <name type="common">White beech mushroom</name>
    <name type="synonym">Agaricus marmoreus</name>
    <dbReference type="NCBI Taxonomy" id="39966"/>
    <lineage>
        <taxon>Eukaryota</taxon>
        <taxon>Fungi</taxon>
        <taxon>Dikarya</taxon>
        <taxon>Basidiomycota</taxon>
        <taxon>Agaricomycotina</taxon>
        <taxon>Agaricomycetes</taxon>
        <taxon>Agaricomycetidae</taxon>
        <taxon>Agaricales</taxon>
        <taxon>Tricholomatineae</taxon>
        <taxon>Lyophyllaceae</taxon>
        <taxon>Hypsizygus</taxon>
    </lineage>
</organism>
<name>A0A369JMT2_HYPMA</name>
<feature type="domain" description="Ribonuclease H1 N-terminal" evidence="2">
    <location>
        <begin position="80"/>
        <end position="120"/>
    </location>
</feature>
<keyword evidence="4" id="KW-1185">Reference proteome</keyword>
<accession>A0A369JMT2</accession>
<dbReference type="Pfam" id="PF01693">
    <property type="entry name" value="Cauli_VI"/>
    <property type="match status" value="1"/>
</dbReference>
<dbReference type="STRING" id="39966.A0A369JMT2"/>
<protein>
    <recommendedName>
        <fullName evidence="2">Ribonuclease H1 N-terminal domain-containing protein</fullName>
    </recommendedName>
</protein>
<dbReference type="InterPro" id="IPR011320">
    <property type="entry name" value="RNase_H1_N"/>
</dbReference>
<evidence type="ECO:0000259" key="2">
    <source>
        <dbReference type="Pfam" id="PF01693"/>
    </source>
</evidence>
<dbReference type="OrthoDB" id="3254429at2759"/>
<dbReference type="InterPro" id="IPR037056">
    <property type="entry name" value="RNase_H1_N_sf"/>
</dbReference>
<comment type="caution">
    <text evidence="3">The sequence shown here is derived from an EMBL/GenBank/DDBJ whole genome shotgun (WGS) entry which is preliminary data.</text>
</comment>
<evidence type="ECO:0000313" key="4">
    <source>
        <dbReference type="Proteomes" id="UP000076154"/>
    </source>
</evidence>
<dbReference type="Proteomes" id="UP000076154">
    <property type="component" value="Unassembled WGS sequence"/>
</dbReference>
<feature type="region of interest" description="Disordered" evidence="1">
    <location>
        <begin position="1"/>
        <end position="34"/>
    </location>
</feature>